<comment type="similarity">
    <text evidence="4">Belongs to the 3-hydroxyacyl-CoA dehydrogenase family.</text>
</comment>
<evidence type="ECO:0000256" key="8">
    <source>
        <dbReference type="ARBA" id="ARBA00023027"/>
    </source>
</evidence>
<dbReference type="EC" id="1.1.1.35" evidence="15"/>
<keyword evidence="15" id="KW-0413">Isomerase</keyword>
<dbReference type="GO" id="GO:0016509">
    <property type="term" value="F:long-chain (3S)-3-hydroxyacyl-CoA dehydrogenase (NAD+) activity"/>
    <property type="evidence" value="ECO:0007669"/>
    <property type="project" value="TreeGrafter"/>
</dbReference>
<evidence type="ECO:0000313" key="15">
    <source>
        <dbReference type="EMBL" id="MBG6137930.1"/>
    </source>
</evidence>
<dbReference type="GO" id="GO:0004300">
    <property type="term" value="F:enoyl-CoA hydratase activity"/>
    <property type="evidence" value="ECO:0007669"/>
    <property type="project" value="UniProtKB-EC"/>
</dbReference>
<dbReference type="AlphaFoldDB" id="A0A8J7GJX7"/>
<dbReference type="InterPro" id="IPR008927">
    <property type="entry name" value="6-PGluconate_DH-like_C_sf"/>
</dbReference>
<keyword evidence="5" id="KW-0276">Fatty acid metabolism</keyword>
<evidence type="ECO:0000256" key="4">
    <source>
        <dbReference type="ARBA" id="ARBA00009463"/>
    </source>
</evidence>
<comment type="similarity">
    <text evidence="3">In the central section; belongs to the 3-hydroxyacyl-CoA dehydrogenase family.</text>
</comment>
<dbReference type="RefSeq" id="WP_197004739.1">
    <property type="nucleotide sequence ID" value="NZ_BONS01000017.1"/>
</dbReference>
<dbReference type="InterPro" id="IPR050136">
    <property type="entry name" value="FA_oxidation_alpha_subunit"/>
</dbReference>
<keyword evidence="16" id="KW-1185">Reference proteome</keyword>
<evidence type="ECO:0000256" key="7">
    <source>
        <dbReference type="ARBA" id="ARBA00023002"/>
    </source>
</evidence>
<dbReference type="EC" id="5.1.2.3" evidence="15"/>
<dbReference type="InterPro" id="IPR001753">
    <property type="entry name" value="Enoyl-CoA_hydra/iso"/>
</dbReference>
<dbReference type="EC" id="4.2.1.17" evidence="15"/>
<dbReference type="PANTHER" id="PTHR43612">
    <property type="entry name" value="TRIFUNCTIONAL ENZYME SUBUNIT ALPHA"/>
    <property type="match status" value="1"/>
</dbReference>
<evidence type="ECO:0000256" key="10">
    <source>
        <dbReference type="ARBA" id="ARBA00023239"/>
    </source>
</evidence>
<dbReference type="GO" id="GO:0006635">
    <property type="term" value="P:fatty acid beta-oxidation"/>
    <property type="evidence" value="ECO:0007669"/>
    <property type="project" value="UniProtKB-UniPathway"/>
</dbReference>
<comment type="pathway">
    <text evidence="1">Lipid metabolism; fatty acid beta-oxidation.</text>
</comment>
<evidence type="ECO:0000256" key="1">
    <source>
        <dbReference type="ARBA" id="ARBA00005005"/>
    </source>
</evidence>
<dbReference type="Gene3D" id="1.10.1040.50">
    <property type="match status" value="1"/>
</dbReference>
<dbReference type="SUPFAM" id="SSF52096">
    <property type="entry name" value="ClpP/crotonase"/>
    <property type="match status" value="1"/>
</dbReference>
<dbReference type="PANTHER" id="PTHR43612:SF3">
    <property type="entry name" value="TRIFUNCTIONAL ENZYME SUBUNIT ALPHA, MITOCHONDRIAL"/>
    <property type="match status" value="1"/>
</dbReference>
<evidence type="ECO:0000256" key="9">
    <source>
        <dbReference type="ARBA" id="ARBA00023098"/>
    </source>
</evidence>
<dbReference type="SUPFAM" id="SSF51735">
    <property type="entry name" value="NAD(P)-binding Rossmann-fold domains"/>
    <property type="match status" value="1"/>
</dbReference>
<keyword evidence="7 15" id="KW-0560">Oxidoreductase</keyword>
<keyword evidence="8" id="KW-0520">NAD</keyword>
<dbReference type="GO" id="GO:0070403">
    <property type="term" value="F:NAD+ binding"/>
    <property type="evidence" value="ECO:0007669"/>
    <property type="project" value="InterPro"/>
</dbReference>
<sequence length="680" mass="72627">MTFFHYDRDSDGIVTLALDDAGPVPTMDAEFRASLRGSLDRLVAEEDLRGVIVTSRKKAFLAGAELTEFLGGGTAQTLFDMLTEVKADLRRLETLGKPVVAAVNGTALGGGLELALACHHRIASDDPRAEYGLPEVMLGLLPGAGGVTRTVRMLGLADALMQVLLRGQRHRPEAALEAGIIDELAPAALVTQKAREWILSDPEPSQPWDRPGYRMPGGTPADPKLAATLPAFAATLSRELKGADYPAPRAILAAAVEGAQVDVDTALRIESRYLVSVATGQIARNMIGAFFFDLRAINSGASRPAGPPRWKATKAAVLGAGMMGAGIAFSCAKAGMEVVLKDVTLEAATRGRDAVAKMARRTPEILDRVLATDSLDDLAGCDLVIEAVFEDAALKQRLFAELEPIVAPGALLASNTSSLPITELATAVRASENFVGLHFFSPVNKMQTVEIIRAEKTSDEALARAYDVVLQIRKTPIVVNDRRGFFTSRVFGAYVLEGLALLGEGVPAATIEQAAQQAGYPVGPLAVLDEVTLSLPYKLRQETLKAAERDGFDYPHHPGEAVLTRMVEEFGRKGRSTGGGFYDYPEDETKTLWPGLSAFTGPGCDFAEIADRLLYAQTIETIRCVEEGVVAAGPDVNVGAILSIGFPPWTGGPLRFRDQTPEFAARAAELAERHGARFAL</sequence>
<evidence type="ECO:0000256" key="12">
    <source>
        <dbReference type="ARBA" id="ARBA00049556"/>
    </source>
</evidence>
<feature type="domain" description="3-hydroxyacyl-CoA dehydrogenase C-terminal" evidence="13">
    <location>
        <begin position="484"/>
        <end position="584"/>
    </location>
</feature>
<dbReference type="SUPFAM" id="SSF48179">
    <property type="entry name" value="6-phosphogluconate dehydrogenase C-terminal domain-like"/>
    <property type="match status" value="2"/>
</dbReference>
<reference evidence="15" key="1">
    <citation type="submission" date="2020-11" db="EMBL/GenBank/DDBJ databases">
        <title>Sequencing the genomes of 1000 actinobacteria strains.</title>
        <authorList>
            <person name="Klenk H.-P."/>
        </authorList>
    </citation>
    <scope>NUCLEOTIDE SEQUENCE</scope>
    <source>
        <strain evidence="15">DSM 45356</strain>
    </source>
</reference>
<organism evidence="15 16">
    <name type="scientific">Longispora fulva</name>
    <dbReference type="NCBI Taxonomy" id="619741"/>
    <lineage>
        <taxon>Bacteria</taxon>
        <taxon>Bacillati</taxon>
        <taxon>Actinomycetota</taxon>
        <taxon>Actinomycetes</taxon>
        <taxon>Micromonosporales</taxon>
        <taxon>Micromonosporaceae</taxon>
        <taxon>Longispora</taxon>
    </lineage>
</organism>
<comment type="caution">
    <text evidence="15">The sequence shown here is derived from an EMBL/GenBank/DDBJ whole genome shotgun (WGS) entry which is preliminary data.</text>
</comment>
<feature type="domain" description="3-hydroxyacyl-CoA dehydrogenase NAD binding" evidence="14">
    <location>
        <begin position="314"/>
        <end position="481"/>
    </location>
</feature>
<dbReference type="CDD" id="cd06558">
    <property type="entry name" value="crotonase-like"/>
    <property type="match status" value="1"/>
</dbReference>
<dbReference type="GO" id="GO:0008692">
    <property type="term" value="F:3-hydroxybutyryl-CoA epimerase activity"/>
    <property type="evidence" value="ECO:0007669"/>
    <property type="project" value="UniProtKB-EC"/>
</dbReference>
<accession>A0A8J7GJX7</accession>
<gene>
    <name evidence="15" type="ORF">IW245_004124</name>
</gene>
<keyword evidence="10 15" id="KW-0456">Lyase</keyword>
<evidence type="ECO:0000256" key="2">
    <source>
        <dbReference type="ARBA" id="ARBA00005086"/>
    </source>
</evidence>
<keyword evidence="6" id="KW-0442">Lipid degradation</keyword>
<dbReference type="UniPathway" id="UPA00659"/>
<evidence type="ECO:0000256" key="3">
    <source>
        <dbReference type="ARBA" id="ARBA00007005"/>
    </source>
</evidence>
<dbReference type="Gene3D" id="3.90.226.10">
    <property type="entry name" value="2-enoyl-CoA Hydratase, Chain A, domain 1"/>
    <property type="match status" value="1"/>
</dbReference>
<comment type="catalytic activity">
    <reaction evidence="12">
        <text>a (3S)-3-hydroxyacyl-CoA + NAD(+) = a 3-oxoacyl-CoA + NADH + H(+)</text>
        <dbReference type="Rhea" id="RHEA:22432"/>
        <dbReference type="ChEBI" id="CHEBI:15378"/>
        <dbReference type="ChEBI" id="CHEBI:57318"/>
        <dbReference type="ChEBI" id="CHEBI:57540"/>
        <dbReference type="ChEBI" id="CHEBI:57945"/>
        <dbReference type="ChEBI" id="CHEBI:90726"/>
        <dbReference type="EC" id="1.1.1.35"/>
    </reaction>
</comment>
<evidence type="ECO:0000259" key="13">
    <source>
        <dbReference type="Pfam" id="PF00725"/>
    </source>
</evidence>
<evidence type="ECO:0000259" key="14">
    <source>
        <dbReference type="Pfam" id="PF02737"/>
    </source>
</evidence>
<keyword evidence="11" id="KW-0511">Multifunctional enzyme</keyword>
<dbReference type="Pfam" id="PF00725">
    <property type="entry name" value="3HCDH"/>
    <property type="match status" value="1"/>
</dbReference>
<dbReference type="Proteomes" id="UP000622552">
    <property type="component" value="Unassembled WGS sequence"/>
</dbReference>
<protein>
    <submittedName>
        <fullName evidence="15">3-hydroxyacyl-CoA dehydrogenase/enoyl-CoA hydratase/3-hydroxybutyryl-CoA epimerase</fullName>
        <ecNumber evidence="15">1.1.1.35</ecNumber>
        <ecNumber evidence="15">4.2.1.17</ecNumber>
        <ecNumber evidence="15">5.1.2.3</ecNumber>
    </submittedName>
</protein>
<dbReference type="InterPro" id="IPR029045">
    <property type="entry name" value="ClpP/crotonase-like_dom_sf"/>
</dbReference>
<dbReference type="FunFam" id="3.40.50.720:FF:000009">
    <property type="entry name" value="Fatty oxidation complex, alpha subunit"/>
    <property type="match status" value="1"/>
</dbReference>
<dbReference type="InterPro" id="IPR036291">
    <property type="entry name" value="NAD(P)-bd_dom_sf"/>
</dbReference>
<dbReference type="Gene3D" id="3.40.50.720">
    <property type="entry name" value="NAD(P)-binding Rossmann-like Domain"/>
    <property type="match status" value="1"/>
</dbReference>
<evidence type="ECO:0000313" key="16">
    <source>
        <dbReference type="Proteomes" id="UP000622552"/>
    </source>
</evidence>
<dbReference type="InterPro" id="IPR006176">
    <property type="entry name" value="3-OHacyl-CoA_DH_NAD-bd"/>
</dbReference>
<evidence type="ECO:0000256" key="11">
    <source>
        <dbReference type="ARBA" id="ARBA00023268"/>
    </source>
</evidence>
<evidence type="ECO:0000256" key="6">
    <source>
        <dbReference type="ARBA" id="ARBA00022963"/>
    </source>
</evidence>
<dbReference type="InterPro" id="IPR006108">
    <property type="entry name" value="3HC_DH_C"/>
</dbReference>
<keyword evidence="9" id="KW-0443">Lipid metabolism</keyword>
<dbReference type="Pfam" id="PF02737">
    <property type="entry name" value="3HCDH_N"/>
    <property type="match status" value="1"/>
</dbReference>
<dbReference type="EMBL" id="JADOUF010000001">
    <property type="protein sequence ID" value="MBG6137930.1"/>
    <property type="molecule type" value="Genomic_DNA"/>
</dbReference>
<dbReference type="Pfam" id="PF00378">
    <property type="entry name" value="ECH_1"/>
    <property type="match status" value="1"/>
</dbReference>
<proteinExistence type="inferred from homology"/>
<evidence type="ECO:0000256" key="5">
    <source>
        <dbReference type="ARBA" id="ARBA00022832"/>
    </source>
</evidence>
<name>A0A8J7GJX7_9ACTN</name>
<comment type="pathway">
    <text evidence="2">Lipid metabolism; butanoate metabolism.</text>
</comment>